<keyword evidence="2" id="KW-1185">Reference proteome</keyword>
<accession>A0A151JWJ3</accession>
<sequence>MLITVIIFIALLRLNPFIDSRVLRVGDRSKEASLPKCIVVFICLATKAAYLELTTSLSSEAFLNVFLSRMLITTVNCLRSNHFNLNHSLFRKNLIDDPSCPCGASCQDLVHIIFDCLILECHALLLRTALQDSSLDNPLNPNDSIIHASRNSSAKIC</sequence>
<dbReference type="Proteomes" id="UP000078541">
    <property type="component" value="Unassembled WGS sequence"/>
</dbReference>
<dbReference type="EMBL" id="KQ981653">
    <property type="protein sequence ID" value="KYN38627.1"/>
    <property type="molecule type" value="Genomic_DNA"/>
</dbReference>
<proteinExistence type="predicted"/>
<gene>
    <name evidence="1" type="ORF">ALC56_07002</name>
</gene>
<evidence type="ECO:0000313" key="2">
    <source>
        <dbReference type="Proteomes" id="UP000078541"/>
    </source>
</evidence>
<organism evidence="1 2">
    <name type="scientific">Trachymyrmex septentrionalis</name>
    <dbReference type="NCBI Taxonomy" id="34720"/>
    <lineage>
        <taxon>Eukaryota</taxon>
        <taxon>Metazoa</taxon>
        <taxon>Ecdysozoa</taxon>
        <taxon>Arthropoda</taxon>
        <taxon>Hexapoda</taxon>
        <taxon>Insecta</taxon>
        <taxon>Pterygota</taxon>
        <taxon>Neoptera</taxon>
        <taxon>Endopterygota</taxon>
        <taxon>Hymenoptera</taxon>
        <taxon>Apocrita</taxon>
        <taxon>Aculeata</taxon>
        <taxon>Formicoidea</taxon>
        <taxon>Formicidae</taxon>
        <taxon>Myrmicinae</taxon>
        <taxon>Trachymyrmex</taxon>
    </lineage>
</organism>
<protein>
    <submittedName>
        <fullName evidence="1">Uncharacterized protein</fullName>
    </submittedName>
</protein>
<dbReference type="AlphaFoldDB" id="A0A151JWJ3"/>
<reference evidence="1 2" key="1">
    <citation type="submission" date="2016-03" db="EMBL/GenBank/DDBJ databases">
        <title>Trachymyrmex septentrionalis WGS genome.</title>
        <authorList>
            <person name="Nygaard S."/>
            <person name="Hu H."/>
            <person name="Boomsma J."/>
            <person name="Zhang G."/>
        </authorList>
    </citation>
    <scope>NUCLEOTIDE SEQUENCE [LARGE SCALE GENOMIC DNA]</scope>
    <source>
        <strain evidence="1">Tsep2-gDNA-1</strain>
        <tissue evidence="1">Whole body</tissue>
    </source>
</reference>
<evidence type="ECO:0000313" key="1">
    <source>
        <dbReference type="EMBL" id="KYN38627.1"/>
    </source>
</evidence>
<dbReference type="STRING" id="34720.A0A151JWJ3"/>
<name>A0A151JWJ3_9HYME</name>